<evidence type="ECO:0000256" key="1">
    <source>
        <dbReference type="SAM" id="Coils"/>
    </source>
</evidence>
<dbReference type="RefSeq" id="WP_002827225.1">
    <property type="nucleotide sequence ID" value="NZ_GG697128.1"/>
</dbReference>
<proteinExistence type="predicted"/>
<keyword evidence="3" id="KW-1185">Reference proteome</keyword>
<name>C5RBV5_WEIPA</name>
<dbReference type="OrthoDB" id="2148600at2"/>
<gene>
    <name evidence="2" type="ORF">HMPREF0877_1451</name>
</gene>
<comment type="caution">
    <text evidence="2">The sequence shown here is derived from an EMBL/GenBank/DDBJ whole genome shotgun (WGS) entry which is preliminary data.</text>
</comment>
<dbReference type="EMBL" id="ACKU01000026">
    <property type="protein sequence ID" value="EER74350.1"/>
    <property type="molecule type" value="Genomic_DNA"/>
</dbReference>
<dbReference type="Proteomes" id="UP000004528">
    <property type="component" value="Unassembled WGS sequence"/>
</dbReference>
<keyword evidence="1" id="KW-0175">Coiled coil</keyword>
<dbReference type="AlphaFoldDB" id="C5RBV5"/>
<evidence type="ECO:0000313" key="3">
    <source>
        <dbReference type="Proteomes" id="UP000004528"/>
    </source>
</evidence>
<sequence>MSTLKEFRAALALKNERRTRYLRTEFAKADKQEKKKAEIENEVRGILRVRDILEHDPTATDQQPKQIAVSTSEREIWYREALKAWLAKHPEVGVEPDNNAGLYRFALEFFVNQVVLNVKNTTLSYGELLDAIGSLNEPDPILADINFQLETKIEDIKELVSFIAAMQYLENVTSFGPARQIDDVIQSDIRSEFDESSQYSKDFAAYQERRKADLLNKKHRRAGDGLEFKH</sequence>
<evidence type="ECO:0000313" key="2">
    <source>
        <dbReference type="EMBL" id="EER74350.1"/>
    </source>
</evidence>
<organism evidence="2 3">
    <name type="scientific">Weissella paramesenteroides ATCC 33313</name>
    <dbReference type="NCBI Taxonomy" id="585506"/>
    <lineage>
        <taxon>Bacteria</taxon>
        <taxon>Bacillati</taxon>
        <taxon>Bacillota</taxon>
        <taxon>Bacilli</taxon>
        <taxon>Lactobacillales</taxon>
        <taxon>Lactobacillaceae</taxon>
        <taxon>Weissella</taxon>
    </lineage>
</organism>
<feature type="coiled-coil region" evidence="1">
    <location>
        <begin position="22"/>
        <end position="49"/>
    </location>
</feature>
<dbReference type="HOGENOM" id="CLU_1204385_0_0_9"/>
<accession>C5RBV5</accession>
<protein>
    <submittedName>
        <fullName evidence="2">Uncharacterized protein</fullName>
    </submittedName>
</protein>
<reference evidence="2 3" key="1">
    <citation type="submission" date="2009-04" db="EMBL/GenBank/DDBJ databases">
        <authorList>
            <person name="Qin X."/>
            <person name="Bachman B."/>
            <person name="Battles P."/>
            <person name="Bell A."/>
            <person name="Bess C."/>
            <person name="Bickham C."/>
            <person name="Chaboub L."/>
            <person name="Chen D."/>
            <person name="Coyle M."/>
            <person name="Deiros D.R."/>
            <person name="Dinh H."/>
            <person name="Forbes L."/>
            <person name="Fowler G."/>
            <person name="Francisco L."/>
            <person name="Fu Q."/>
            <person name="Gubbala S."/>
            <person name="Hale W."/>
            <person name="Han Y."/>
            <person name="Hemphill L."/>
            <person name="Highlander S.K."/>
            <person name="Hirani K."/>
            <person name="Hogues M."/>
            <person name="Jackson L."/>
            <person name="Jakkamsetti A."/>
            <person name="Javaid M."/>
            <person name="Jiang H."/>
            <person name="Korchina V."/>
            <person name="Kovar C."/>
            <person name="Lara F."/>
            <person name="Lee S."/>
            <person name="Mata R."/>
            <person name="Mathew T."/>
            <person name="Moen C."/>
            <person name="Morales K."/>
            <person name="Munidasa M."/>
            <person name="Nazareth L."/>
            <person name="Ngo R."/>
            <person name="Nguyen L."/>
            <person name="Okwuonu G."/>
            <person name="Ongeri F."/>
            <person name="Patil S."/>
            <person name="Petrosino J."/>
            <person name="Pham C."/>
            <person name="Pham P."/>
            <person name="Pu L.-L."/>
            <person name="Puazo M."/>
            <person name="Raj R."/>
            <person name="Reid J."/>
            <person name="Rouhana J."/>
            <person name="Saada N."/>
            <person name="Shang Y."/>
            <person name="Simmons D."/>
            <person name="Thornton R."/>
            <person name="Warren J."/>
            <person name="Weissenberger G."/>
            <person name="Zhang J."/>
            <person name="Zhang L."/>
            <person name="Zhou C."/>
            <person name="Zhu D."/>
            <person name="Muzny D."/>
            <person name="Worley K."/>
            <person name="Gibbs R."/>
        </authorList>
    </citation>
    <scope>NUCLEOTIDE SEQUENCE [LARGE SCALE GENOMIC DNA]</scope>
    <source>
        <strain evidence="2 3">ATCC 33313</strain>
    </source>
</reference>